<evidence type="ECO:0000313" key="1">
    <source>
        <dbReference type="EMBL" id="KAF5895930.1"/>
    </source>
</evidence>
<gene>
    <name evidence="1" type="ORF">DAT39_014370</name>
</gene>
<proteinExistence type="predicted"/>
<protein>
    <submittedName>
        <fullName evidence="1">Uncharacterized protein</fullName>
    </submittedName>
</protein>
<sequence>MSKVIGQCTVQSPGSHSMWNSQSSVFQQITFVVELLDLNFDGPSHYFEALKQILHQYTS</sequence>
<dbReference type="AlphaFoldDB" id="A0A8J4TIF6"/>
<evidence type="ECO:0000313" key="2">
    <source>
        <dbReference type="Proteomes" id="UP000727407"/>
    </source>
</evidence>
<keyword evidence="2" id="KW-1185">Reference proteome</keyword>
<accession>A0A8J4TIF6</accession>
<dbReference type="EMBL" id="QNUK01000300">
    <property type="protein sequence ID" value="KAF5895930.1"/>
    <property type="molecule type" value="Genomic_DNA"/>
</dbReference>
<name>A0A8J4TIF6_CLAMG</name>
<comment type="caution">
    <text evidence="1">The sequence shown here is derived from an EMBL/GenBank/DDBJ whole genome shotgun (WGS) entry which is preliminary data.</text>
</comment>
<organism evidence="1 2">
    <name type="scientific">Clarias magur</name>
    <name type="common">Asian catfish</name>
    <name type="synonym">Macropteronotus magur</name>
    <dbReference type="NCBI Taxonomy" id="1594786"/>
    <lineage>
        <taxon>Eukaryota</taxon>
        <taxon>Metazoa</taxon>
        <taxon>Chordata</taxon>
        <taxon>Craniata</taxon>
        <taxon>Vertebrata</taxon>
        <taxon>Euteleostomi</taxon>
        <taxon>Actinopterygii</taxon>
        <taxon>Neopterygii</taxon>
        <taxon>Teleostei</taxon>
        <taxon>Ostariophysi</taxon>
        <taxon>Siluriformes</taxon>
        <taxon>Clariidae</taxon>
        <taxon>Clarias</taxon>
    </lineage>
</organism>
<dbReference type="Proteomes" id="UP000727407">
    <property type="component" value="Unassembled WGS sequence"/>
</dbReference>
<reference evidence="1" key="1">
    <citation type="submission" date="2020-07" db="EMBL/GenBank/DDBJ databases">
        <title>Clarias magur genome sequencing, assembly and annotation.</title>
        <authorList>
            <person name="Kushwaha B."/>
            <person name="Kumar R."/>
            <person name="Das P."/>
            <person name="Joshi C.G."/>
            <person name="Kumar D."/>
            <person name="Nagpure N.S."/>
            <person name="Pandey M."/>
            <person name="Agarwal S."/>
            <person name="Srivastava S."/>
            <person name="Singh M."/>
            <person name="Sahoo L."/>
            <person name="Jayasankar P."/>
            <person name="Meher P.K."/>
            <person name="Koringa P.G."/>
            <person name="Iquebal M.A."/>
            <person name="Das S.P."/>
            <person name="Bit A."/>
            <person name="Patnaik S."/>
            <person name="Patel N."/>
            <person name="Shah T.M."/>
            <person name="Hinsu A."/>
            <person name="Jena J.K."/>
        </authorList>
    </citation>
    <scope>NUCLEOTIDE SEQUENCE</scope>
    <source>
        <strain evidence="1">CIFAMagur01</strain>
        <tissue evidence="1">Testis</tissue>
    </source>
</reference>